<dbReference type="InterPro" id="IPR036549">
    <property type="entry name" value="CX6/COA6-like_sf"/>
</dbReference>
<gene>
    <name evidence="4" type="ORF">OESDEN_06892</name>
</gene>
<reference evidence="4 5" key="1">
    <citation type="submission" date="2014-03" db="EMBL/GenBank/DDBJ databases">
        <title>Draft genome of the hookworm Oesophagostomum dentatum.</title>
        <authorList>
            <person name="Mitreva M."/>
        </authorList>
    </citation>
    <scope>NUCLEOTIDE SEQUENCE [LARGE SCALE GENOMIC DNA]</scope>
    <source>
        <strain evidence="4 5">OD-Hann</strain>
    </source>
</reference>
<dbReference type="PANTHER" id="PTHR11387">
    <property type="entry name" value="CYTOCHROME C OXIDASE SUBUNIT 6B"/>
    <property type="match status" value="1"/>
</dbReference>
<dbReference type="GO" id="GO:0045277">
    <property type="term" value="C:respiratory chain complex IV"/>
    <property type="evidence" value="ECO:0007669"/>
    <property type="project" value="InterPro"/>
</dbReference>
<keyword evidence="5" id="KW-1185">Reference proteome</keyword>
<dbReference type="AlphaFoldDB" id="A0A0B1TCY4"/>
<sequence>MSGEIEVPLTMHERLLKYKKEFSSALRNPNSPDWFKKETHEKLKDLFWAAPWDARFPQPHKERQCFAYYVDFHRCHELMGKDYKPCKFFQNVYKDICPNFWIERWDGLREEGRISSKI</sequence>
<evidence type="ECO:0000256" key="1">
    <source>
        <dbReference type="ARBA" id="ARBA00004173"/>
    </source>
</evidence>
<comment type="subcellular location">
    <subcellularLocation>
        <location evidence="1">Mitochondrion</location>
    </subcellularLocation>
</comment>
<accession>A0A0B1TCY4</accession>
<evidence type="ECO:0000256" key="2">
    <source>
        <dbReference type="ARBA" id="ARBA00023128"/>
    </source>
</evidence>
<organism evidence="4 5">
    <name type="scientific">Oesophagostomum dentatum</name>
    <name type="common">Nodular worm</name>
    <dbReference type="NCBI Taxonomy" id="61180"/>
    <lineage>
        <taxon>Eukaryota</taxon>
        <taxon>Metazoa</taxon>
        <taxon>Ecdysozoa</taxon>
        <taxon>Nematoda</taxon>
        <taxon>Chromadorea</taxon>
        <taxon>Rhabditida</taxon>
        <taxon>Rhabditina</taxon>
        <taxon>Rhabditomorpha</taxon>
        <taxon>Strongyloidea</taxon>
        <taxon>Strongylidae</taxon>
        <taxon>Oesophagostomum</taxon>
    </lineage>
</organism>
<dbReference type="CDD" id="cd00926">
    <property type="entry name" value="Cyt_c_Oxidase_VIb"/>
    <property type="match status" value="1"/>
</dbReference>
<evidence type="ECO:0000313" key="4">
    <source>
        <dbReference type="EMBL" id="KHJ93205.1"/>
    </source>
</evidence>
<dbReference type="SUPFAM" id="SSF47694">
    <property type="entry name" value="Cytochrome c oxidase subunit h"/>
    <property type="match status" value="1"/>
</dbReference>
<dbReference type="OrthoDB" id="1107506at2759"/>
<protein>
    <submittedName>
        <fullName evidence="4">Cytochrome oxidase c subunit VIb</fullName>
    </submittedName>
</protein>
<keyword evidence="3" id="KW-1015">Disulfide bond</keyword>
<evidence type="ECO:0000256" key="3">
    <source>
        <dbReference type="ARBA" id="ARBA00023157"/>
    </source>
</evidence>
<dbReference type="Gene3D" id="1.10.10.140">
    <property type="entry name" value="Cytochrome c oxidase, subunit VIb"/>
    <property type="match status" value="1"/>
</dbReference>
<dbReference type="InterPro" id="IPR048280">
    <property type="entry name" value="COX6B-like"/>
</dbReference>
<dbReference type="EMBL" id="KN550893">
    <property type="protein sequence ID" value="KHJ93205.1"/>
    <property type="molecule type" value="Genomic_DNA"/>
</dbReference>
<dbReference type="Pfam" id="PF02297">
    <property type="entry name" value="COX6B"/>
    <property type="match status" value="1"/>
</dbReference>
<dbReference type="GO" id="GO:0005739">
    <property type="term" value="C:mitochondrion"/>
    <property type="evidence" value="ECO:0007669"/>
    <property type="project" value="UniProtKB-SubCell"/>
</dbReference>
<keyword evidence="2" id="KW-0496">Mitochondrion</keyword>
<dbReference type="Proteomes" id="UP000053660">
    <property type="component" value="Unassembled WGS sequence"/>
</dbReference>
<proteinExistence type="predicted"/>
<evidence type="ECO:0000313" key="5">
    <source>
        <dbReference type="Proteomes" id="UP000053660"/>
    </source>
</evidence>
<name>A0A0B1TCY4_OESDE</name>
<dbReference type="InterPro" id="IPR003213">
    <property type="entry name" value="Cyt_c_oxidase_su6B"/>
</dbReference>